<keyword evidence="2" id="KW-0472">Membrane</keyword>
<keyword evidence="5" id="KW-1185">Reference proteome</keyword>
<evidence type="ECO:0000259" key="3">
    <source>
        <dbReference type="SMART" id="SM00530"/>
    </source>
</evidence>
<accession>A0ABV8F6E5</accession>
<sequence>MARPEKPLDPEAGPLQAFAFDLRRLREKAGSPSYRKLAEHAHYSAAALARAAAGNALPTLDLTLAYVTACGGDVEEWQQRWHAIENQQRPPATAEHISPPSPTTPSPKETPPEETPPPAEETPQRPAGRGRRSWLMTLGAATLLTVGTAVALVVWPDGPPSMSWADASNVLPPPDKLGQAQVDGADPKRVGCPDAVTAVGQEVWLGSVAYGTLELRYSQKCVSAWARLNPYGSLINNSSQGIRIRLETFRPDDSTASRVDEAFLRDQHWAGMLRTDKGCVKARGQITIDANASEVVETICVKR</sequence>
<keyword evidence="2" id="KW-0812">Transmembrane</keyword>
<dbReference type="RefSeq" id="WP_386193841.1">
    <property type="nucleotide sequence ID" value="NZ_JBHSBC010000032.1"/>
</dbReference>
<dbReference type="SMART" id="SM00530">
    <property type="entry name" value="HTH_XRE"/>
    <property type="match status" value="1"/>
</dbReference>
<dbReference type="Pfam" id="PF13560">
    <property type="entry name" value="HTH_31"/>
    <property type="match status" value="1"/>
</dbReference>
<evidence type="ECO:0000256" key="1">
    <source>
        <dbReference type="SAM" id="MobiDB-lite"/>
    </source>
</evidence>
<dbReference type="Proteomes" id="UP001595698">
    <property type="component" value="Unassembled WGS sequence"/>
</dbReference>
<dbReference type="EMBL" id="JBHSBC010000032">
    <property type="protein sequence ID" value="MFC3984227.1"/>
    <property type="molecule type" value="Genomic_DNA"/>
</dbReference>
<feature type="region of interest" description="Disordered" evidence="1">
    <location>
        <begin position="87"/>
        <end position="130"/>
    </location>
</feature>
<keyword evidence="2" id="KW-1133">Transmembrane helix</keyword>
<protein>
    <submittedName>
        <fullName evidence="4">Helix-turn-helix domain-containing protein</fullName>
    </submittedName>
</protein>
<proteinExistence type="predicted"/>
<evidence type="ECO:0000256" key="2">
    <source>
        <dbReference type="SAM" id="Phobius"/>
    </source>
</evidence>
<dbReference type="InterPro" id="IPR021224">
    <property type="entry name" value="DUF2690"/>
</dbReference>
<reference evidence="5" key="1">
    <citation type="journal article" date="2019" name="Int. J. Syst. Evol. Microbiol.">
        <title>The Global Catalogue of Microorganisms (GCM) 10K type strain sequencing project: providing services to taxonomists for standard genome sequencing and annotation.</title>
        <authorList>
            <consortium name="The Broad Institute Genomics Platform"/>
            <consortium name="The Broad Institute Genome Sequencing Center for Infectious Disease"/>
            <person name="Wu L."/>
            <person name="Ma J."/>
        </authorList>
    </citation>
    <scope>NUCLEOTIDE SEQUENCE [LARGE SCALE GENOMIC DNA]</scope>
    <source>
        <strain evidence="5">TBRC 7912</strain>
    </source>
</reference>
<comment type="caution">
    <text evidence="4">The sequence shown here is derived from an EMBL/GenBank/DDBJ whole genome shotgun (WGS) entry which is preliminary data.</text>
</comment>
<evidence type="ECO:0000313" key="4">
    <source>
        <dbReference type="EMBL" id="MFC3984227.1"/>
    </source>
</evidence>
<dbReference type="Pfam" id="PF10901">
    <property type="entry name" value="DUF2690"/>
    <property type="match status" value="1"/>
</dbReference>
<name>A0ABV8F6E5_9ACTN</name>
<evidence type="ECO:0000313" key="5">
    <source>
        <dbReference type="Proteomes" id="UP001595698"/>
    </source>
</evidence>
<feature type="compositionally biased region" description="Pro residues" evidence="1">
    <location>
        <begin position="99"/>
        <end position="120"/>
    </location>
</feature>
<feature type="transmembrane region" description="Helical" evidence="2">
    <location>
        <begin position="134"/>
        <end position="155"/>
    </location>
</feature>
<dbReference type="InterPro" id="IPR001387">
    <property type="entry name" value="Cro/C1-type_HTH"/>
</dbReference>
<feature type="domain" description="HTH cro/C1-type" evidence="3">
    <location>
        <begin position="21"/>
        <end position="77"/>
    </location>
</feature>
<organism evidence="4 5">
    <name type="scientific">Streptosporangium jomthongense</name>
    <dbReference type="NCBI Taxonomy" id="1193683"/>
    <lineage>
        <taxon>Bacteria</taxon>
        <taxon>Bacillati</taxon>
        <taxon>Actinomycetota</taxon>
        <taxon>Actinomycetes</taxon>
        <taxon>Streptosporangiales</taxon>
        <taxon>Streptosporangiaceae</taxon>
        <taxon>Streptosporangium</taxon>
    </lineage>
</organism>
<gene>
    <name evidence="4" type="ORF">ACFOYY_29110</name>
</gene>